<keyword evidence="2" id="KW-0597">Phosphoprotein</keyword>
<dbReference type="Gene3D" id="1.10.1200.10">
    <property type="entry name" value="ACP-like"/>
    <property type="match status" value="1"/>
</dbReference>
<accession>A0A2S5E545</accession>
<evidence type="ECO:0000259" key="3">
    <source>
        <dbReference type="PROSITE" id="PS50075"/>
    </source>
</evidence>
<proteinExistence type="predicted"/>
<sequence>MSESLQFKEPIRKRLAGLLKDREVGDDDDFFDLGASSLSIVELQVKIEADLGVTVPTAKLMLTPTLAGWAELYRAAAVAATAVEK</sequence>
<organism evidence="4 5">
    <name type="scientific">Burkholderia contaminans</name>
    <dbReference type="NCBI Taxonomy" id="488447"/>
    <lineage>
        <taxon>Bacteria</taxon>
        <taxon>Pseudomonadati</taxon>
        <taxon>Pseudomonadota</taxon>
        <taxon>Betaproteobacteria</taxon>
        <taxon>Burkholderiales</taxon>
        <taxon>Burkholderiaceae</taxon>
        <taxon>Burkholderia</taxon>
        <taxon>Burkholderia cepacia complex</taxon>
    </lineage>
</organism>
<feature type="domain" description="Carrier" evidence="3">
    <location>
        <begin position="2"/>
        <end position="77"/>
    </location>
</feature>
<reference evidence="4 5" key="1">
    <citation type="submission" date="2018-01" db="EMBL/GenBank/DDBJ databases">
        <title>Successful Treatment of Persistent Burkholderia cepacia Bacteremia with Ceftazidime-Avibactam.</title>
        <authorList>
            <person name="Tamma P."/>
            <person name="Fan Y."/>
            <person name="Bergman Y."/>
            <person name="Sick-Samuels A."/>
            <person name="Hsu A."/>
            <person name="Timp W."/>
            <person name="Simner P."/>
        </authorList>
    </citation>
    <scope>NUCLEOTIDE SEQUENCE [LARGE SCALE GENOMIC DNA]</scope>
    <source>
        <strain evidence="4 5">170816</strain>
    </source>
</reference>
<dbReference type="GO" id="GO:0031177">
    <property type="term" value="F:phosphopantetheine binding"/>
    <property type="evidence" value="ECO:0007669"/>
    <property type="project" value="InterPro"/>
</dbReference>
<dbReference type="EMBL" id="PQVP01000001">
    <property type="protein sequence ID" value="POZ86412.1"/>
    <property type="molecule type" value="Genomic_DNA"/>
</dbReference>
<dbReference type="AlphaFoldDB" id="A0A2S5E545"/>
<dbReference type="SUPFAM" id="SSF47336">
    <property type="entry name" value="ACP-like"/>
    <property type="match status" value="1"/>
</dbReference>
<protein>
    <submittedName>
        <fullName evidence="4">Acyl carrier protein</fullName>
    </submittedName>
</protein>
<evidence type="ECO:0000256" key="2">
    <source>
        <dbReference type="ARBA" id="ARBA00022553"/>
    </source>
</evidence>
<dbReference type="RefSeq" id="WP_089428863.1">
    <property type="nucleotide sequence ID" value="NZ_CABVQT010000008.1"/>
</dbReference>
<name>A0A2S5E545_9BURK</name>
<gene>
    <name evidence="4" type="ORF">C3743_07950</name>
</gene>
<evidence type="ECO:0000313" key="5">
    <source>
        <dbReference type="Proteomes" id="UP000238655"/>
    </source>
</evidence>
<dbReference type="SMART" id="SM00823">
    <property type="entry name" value="PKS_PP"/>
    <property type="match status" value="1"/>
</dbReference>
<comment type="caution">
    <text evidence="4">The sequence shown here is derived from an EMBL/GenBank/DDBJ whole genome shotgun (WGS) entry which is preliminary data.</text>
</comment>
<keyword evidence="1" id="KW-0596">Phosphopantetheine</keyword>
<dbReference type="InterPro" id="IPR009081">
    <property type="entry name" value="PP-bd_ACP"/>
</dbReference>
<evidence type="ECO:0000256" key="1">
    <source>
        <dbReference type="ARBA" id="ARBA00022450"/>
    </source>
</evidence>
<dbReference type="Proteomes" id="UP000238655">
    <property type="component" value="Chromosome 2"/>
</dbReference>
<dbReference type="InterPro" id="IPR020806">
    <property type="entry name" value="PKS_PP-bd"/>
</dbReference>
<dbReference type="Pfam" id="PF00550">
    <property type="entry name" value="PP-binding"/>
    <property type="match status" value="1"/>
</dbReference>
<dbReference type="InterPro" id="IPR036736">
    <property type="entry name" value="ACP-like_sf"/>
</dbReference>
<evidence type="ECO:0000313" key="4">
    <source>
        <dbReference type="EMBL" id="POZ86412.1"/>
    </source>
</evidence>
<dbReference type="PROSITE" id="PS50075">
    <property type="entry name" value="CARRIER"/>
    <property type="match status" value="1"/>
</dbReference>